<feature type="signal peptide" evidence="1">
    <location>
        <begin position="1"/>
        <end position="20"/>
    </location>
</feature>
<evidence type="ECO:0000256" key="1">
    <source>
        <dbReference type="SAM" id="SignalP"/>
    </source>
</evidence>
<reference evidence="2 3" key="1">
    <citation type="submission" date="2015-03" db="EMBL/GenBank/DDBJ databases">
        <title>RNA-seq based gene annotation and comparative genomics of four Zymoseptoria species reveal species-specific pathogenicity related genes and transposable element activity.</title>
        <authorList>
            <person name="Grandaubert J."/>
            <person name="Bhattacharyya A."/>
            <person name="Stukenbrock E.H."/>
        </authorList>
    </citation>
    <scope>NUCLEOTIDE SEQUENCE [LARGE SCALE GENOMIC DNA]</scope>
    <source>
        <strain evidence="2 3">Zb18110</strain>
    </source>
</reference>
<sequence length="184" mass="19752">MRFTHQVLFLAAAIPAILVAAEVTISHDPNSANNKRNVPALFGRDDGIDCPFPDGTPELFCDTPGTTSINLPHTCPLPLSNDPLKPGRDVIIRNGQGSCYQGECACTIMGLSKQDVFNTCVDLISRVAPAYHVIDACLDGEEFHCTADAPDETAPPNVSGTDLHFHPGRVCYNGVYHPSPPGRK</sequence>
<name>A0A0F4GG98_9PEZI</name>
<keyword evidence="1" id="KW-0732">Signal</keyword>
<keyword evidence="3" id="KW-1185">Reference proteome</keyword>
<feature type="chain" id="PRO_5002468432" description="Cyanovirin-N domain-containing protein" evidence="1">
    <location>
        <begin position="21"/>
        <end position="184"/>
    </location>
</feature>
<proteinExistence type="predicted"/>
<dbReference type="AlphaFoldDB" id="A0A0F4GG98"/>
<comment type="caution">
    <text evidence="2">The sequence shown here is derived from an EMBL/GenBank/DDBJ whole genome shotgun (WGS) entry which is preliminary data.</text>
</comment>
<gene>
    <name evidence="2" type="ORF">TI39_contig625g00001</name>
</gene>
<evidence type="ECO:0000313" key="3">
    <source>
        <dbReference type="Proteomes" id="UP000033647"/>
    </source>
</evidence>
<accession>A0A0F4GG98</accession>
<evidence type="ECO:0000313" key="2">
    <source>
        <dbReference type="EMBL" id="KJX96454.1"/>
    </source>
</evidence>
<protein>
    <recommendedName>
        <fullName evidence="4">Cyanovirin-N domain-containing protein</fullName>
    </recommendedName>
</protein>
<organism evidence="2 3">
    <name type="scientific">Zymoseptoria brevis</name>
    <dbReference type="NCBI Taxonomy" id="1047168"/>
    <lineage>
        <taxon>Eukaryota</taxon>
        <taxon>Fungi</taxon>
        <taxon>Dikarya</taxon>
        <taxon>Ascomycota</taxon>
        <taxon>Pezizomycotina</taxon>
        <taxon>Dothideomycetes</taxon>
        <taxon>Dothideomycetidae</taxon>
        <taxon>Mycosphaerellales</taxon>
        <taxon>Mycosphaerellaceae</taxon>
        <taxon>Zymoseptoria</taxon>
    </lineage>
</organism>
<dbReference type="EMBL" id="LAFY01000617">
    <property type="protein sequence ID" value="KJX96454.1"/>
    <property type="molecule type" value="Genomic_DNA"/>
</dbReference>
<dbReference type="Proteomes" id="UP000033647">
    <property type="component" value="Unassembled WGS sequence"/>
</dbReference>
<evidence type="ECO:0008006" key="4">
    <source>
        <dbReference type="Google" id="ProtNLM"/>
    </source>
</evidence>